<evidence type="ECO:0000313" key="1">
    <source>
        <dbReference type="EMBL" id="QTD49938.1"/>
    </source>
</evidence>
<accession>A0A8A4TM25</accession>
<gene>
    <name evidence="1" type="ORF">J3U87_30520</name>
</gene>
<evidence type="ECO:0000313" key="2">
    <source>
        <dbReference type="Proteomes" id="UP000663929"/>
    </source>
</evidence>
<name>A0A8A4TM25_SULCO</name>
<dbReference type="EMBL" id="CP071793">
    <property type="protein sequence ID" value="QTD49938.1"/>
    <property type="molecule type" value="Genomic_DNA"/>
</dbReference>
<keyword evidence="2" id="KW-1185">Reference proteome</keyword>
<reference evidence="1" key="1">
    <citation type="submission" date="2021-03" db="EMBL/GenBank/DDBJ databases">
        <title>Acanthopleuribacteraceae sp. M133.</title>
        <authorList>
            <person name="Wang G."/>
        </authorList>
    </citation>
    <scope>NUCLEOTIDE SEQUENCE</scope>
    <source>
        <strain evidence="1">M133</strain>
    </source>
</reference>
<proteinExistence type="predicted"/>
<dbReference type="AlphaFoldDB" id="A0A8A4TM25"/>
<dbReference type="KEGG" id="scor:J3U87_30520"/>
<dbReference type="RefSeq" id="WP_237379569.1">
    <property type="nucleotide sequence ID" value="NZ_CP071793.1"/>
</dbReference>
<sequence length="304" mass="34812">MLQRISRKRTRVEIEAWQLMRDLMPRGRKTRGIQYEALEYLFERLYEVIPEEELGAHLRAVKGHLQATGDPVKGAINNAIKELQRLPGQPFEIVKIQEATARGAARYIRLNFKRFEEVIDFDLYYDYLQDVLHNERLIVVRGISRLSPDHPELVFPGLTDEDLADCRTQFLINAQMTSPGFKGVEVRYIPDSAANLQLLLVYEDREQLQPFLGFVARPGLGGPEQDHIFILYRGAEKISKLRFWDRIWQDLSQHALDETQMETLRLQARDLAGGLPDDAPLSEASILSALMSELSKAPKLPSSS</sequence>
<dbReference type="Proteomes" id="UP000663929">
    <property type="component" value="Chromosome"/>
</dbReference>
<protein>
    <submittedName>
        <fullName evidence="1">Uncharacterized protein</fullName>
    </submittedName>
</protein>
<organism evidence="1 2">
    <name type="scientific">Sulfidibacter corallicola</name>
    <dbReference type="NCBI Taxonomy" id="2818388"/>
    <lineage>
        <taxon>Bacteria</taxon>
        <taxon>Pseudomonadati</taxon>
        <taxon>Acidobacteriota</taxon>
        <taxon>Holophagae</taxon>
        <taxon>Acanthopleuribacterales</taxon>
        <taxon>Acanthopleuribacteraceae</taxon>
        <taxon>Sulfidibacter</taxon>
    </lineage>
</organism>